<dbReference type="CDD" id="cd02111">
    <property type="entry name" value="eukary_SO_Moco"/>
    <property type="match status" value="1"/>
</dbReference>
<evidence type="ECO:0000256" key="12">
    <source>
        <dbReference type="ARBA" id="ARBA00023128"/>
    </source>
</evidence>
<keyword evidence="8" id="KW-0349">Heme</keyword>
<dbReference type="SMART" id="SM01117">
    <property type="entry name" value="Cyt-b5"/>
    <property type="match status" value="1"/>
</dbReference>
<dbReference type="InterPro" id="IPR008335">
    <property type="entry name" value="Mopterin_OxRdtase_euk"/>
</dbReference>
<dbReference type="Gene3D" id="3.10.120.10">
    <property type="entry name" value="Cytochrome b5-like heme/steroid binding domain"/>
    <property type="match status" value="1"/>
</dbReference>
<keyword evidence="17" id="KW-1185">Reference proteome</keyword>
<evidence type="ECO:0000256" key="14">
    <source>
        <dbReference type="SAM" id="MobiDB-lite"/>
    </source>
</evidence>
<evidence type="ECO:0000256" key="9">
    <source>
        <dbReference type="ARBA" id="ARBA00022723"/>
    </source>
</evidence>
<dbReference type="GO" id="GO:0006790">
    <property type="term" value="P:sulfur compound metabolic process"/>
    <property type="evidence" value="ECO:0007669"/>
    <property type="project" value="TreeGrafter"/>
</dbReference>
<dbReference type="PANTHER" id="PTHR19372">
    <property type="entry name" value="SULFITE REDUCTASE"/>
    <property type="match status" value="1"/>
</dbReference>
<reference evidence="16" key="3">
    <citation type="submission" date="2023-05" db="EMBL/GenBank/DDBJ databases">
        <authorList>
            <person name="Smith C.H."/>
        </authorList>
    </citation>
    <scope>NUCLEOTIDE SEQUENCE</scope>
    <source>
        <strain evidence="16">CHS0354</strain>
        <tissue evidence="16">Mantle</tissue>
    </source>
</reference>
<keyword evidence="11" id="KW-0408">Iron</keyword>
<dbReference type="GO" id="GO:0043546">
    <property type="term" value="F:molybdopterin cofactor binding"/>
    <property type="evidence" value="ECO:0007669"/>
    <property type="project" value="TreeGrafter"/>
</dbReference>
<gene>
    <name evidence="16" type="ORF">CHS0354_001424</name>
</gene>
<organism evidence="16 17">
    <name type="scientific">Potamilus streckersoni</name>
    <dbReference type="NCBI Taxonomy" id="2493646"/>
    <lineage>
        <taxon>Eukaryota</taxon>
        <taxon>Metazoa</taxon>
        <taxon>Spiralia</taxon>
        <taxon>Lophotrochozoa</taxon>
        <taxon>Mollusca</taxon>
        <taxon>Bivalvia</taxon>
        <taxon>Autobranchia</taxon>
        <taxon>Heteroconchia</taxon>
        <taxon>Palaeoheterodonta</taxon>
        <taxon>Unionida</taxon>
        <taxon>Unionoidea</taxon>
        <taxon>Unionidae</taxon>
        <taxon>Ambleminae</taxon>
        <taxon>Lampsilini</taxon>
        <taxon>Potamilus</taxon>
    </lineage>
</organism>
<dbReference type="PROSITE" id="PS50255">
    <property type="entry name" value="CYTOCHROME_B5_2"/>
    <property type="match status" value="1"/>
</dbReference>
<comment type="pathway">
    <text evidence="4">Sulfur metabolism.</text>
</comment>
<evidence type="ECO:0000256" key="11">
    <source>
        <dbReference type="ARBA" id="ARBA00023004"/>
    </source>
</evidence>
<dbReference type="Pfam" id="PF00173">
    <property type="entry name" value="Cyt-b5"/>
    <property type="match status" value="1"/>
</dbReference>
<keyword evidence="12" id="KW-0496">Mitochondrion</keyword>
<dbReference type="InterPro" id="IPR000572">
    <property type="entry name" value="OxRdtase_Mopterin-bd_dom"/>
</dbReference>
<evidence type="ECO:0000256" key="8">
    <source>
        <dbReference type="ARBA" id="ARBA00022617"/>
    </source>
</evidence>
<reference evidence="16" key="2">
    <citation type="journal article" date="2021" name="Genome Biol. Evol.">
        <title>Developing a high-quality reference genome for a parasitic bivalve with doubly uniparental inheritance (Bivalvia: Unionida).</title>
        <authorList>
            <person name="Smith C.H."/>
        </authorList>
    </citation>
    <scope>NUCLEOTIDE SEQUENCE</scope>
    <source>
        <strain evidence="16">CHS0354</strain>
        <tissue evidence="16">Mantle</tissue>
    </source>
</reference>
<dbReference type="GO" id="GO:0030151">
    <property type="term" value="F:molybdenum ion binding"/>
    <property type="evidence" value="ECO:0007669"/>
    <property type="project" value="InterPro"/>
</dbReference>
<evidence type="ECO:0000259" key="15">
    <source>
        <dbReference type="PROSITE" id="PS50255"/>
    </source>
</evidence>
<dbReference type="EC" id="1.8.3.1" evidence="6"/>
<evidence type="ECO:0000256" key="3">
    <source>
        <dbReference type="ARBA" id="ARBA00004569"/>
    </source>
</evidence>
<dbReference type="SUPFAM" id="SSF55856">
    <property type="entry name" value="Cytochrome b5-like heme/steroid binding domain"/>
    <property type="match status" value="1"/>
</dbReference>
<dbReference type="FunFam" id="2.60.40.650:FF:000002">
    <property type="entry name" value="sulfite oxidase"/>
    <property type="match status" value="1"/>
</dbReference>
<dbReference type="SUPFAM" id="SSF81296">
    <property type="entry name" value="E set domains"/>
    <property type="match status" value="1"/>
</dbReference>
<sequence length="576" mass="64368">MSFLHVSKFCQQGGRCFQPTSRNTCIRILSPAFLGSASYVDWRQPWLVDNNRRWYSHENGGYQKKPSLWKWGLGLVGSLGVVGSALYWKISHQKLHAAEVEAGVLKTGLPTYVRTDVAKHKTAESRIWVTYRNGVYDITDYVSEHPGGNKILLGAGAAIDPFWEMYGVHKQAEIFAMLEKYRIGNITEVEEKKEADKKDPYGNDPKRHPALKPASEKPFNAEPPPSLLIHSYLTPNDLFFIRNHLPVPVIDPKTFSLQVAVEKENGGAKLSLDDLKSKFPKKSVTTTIQCSGNRRSEMIKIKSVKGLNWGIAAISTAEWSGVTLDAILKHSGIDIDKVDCKHVQFEGMDKGPDGATYGASIPIEIARSLKNEIIVAYKMNGKDIPRDHGYPLRIIIPGIVGARQVKWLNKIVLSKEESSSHWQQRDYKGFNSSIDWHNVDFSKAQAIQELPIVSAICEPAEGEMLEDAEEVTIKGYAWSGGGRGIYRVDVSADGGKTWHEADLNSNNQSPYKAWAWTLWEATVPLPKSSKNTQLICKAIDSSYNCQPDSVEGIWNLRGVLSNAWHRVSVTIPNDQR</sequence>
<dbReference type="PROSITE" id="PS00191">
    <property type="entry name" value="CYTOCHROME_B5_1"/>
    <property type="match status" value="1"/>
</dbReference>
<comment type="pathway">
    <text evidence="5">Energy metabolism; sulfur metabolism.</text>
</comment>
<comment type="subcellular location">
    <subcellularLocation>
        <location evidence="3">Mitochondrion intermembrane space</location>
    </subcellularLocation>
</comment>
<dbReference type="PANTHER" id="PTHR19372:SF7">
    <property type="entry name" value="SULFITE OXIDASE, MITOCHONDRIAL"/>
    <property type="match status" value="1"/>
</dbReference>
<comment type="caution">
    <text evidence="16">The sequence shown here is derived from an EMBL/GenBank/DDBJ whole genome shotgun (WGS) entry which is preliminary data.</text>
</comment>
<evidence type="ECO:0000313" key="17">
    <source>
        <dbReference type="Proteomes" id="UP001195483"/>
    </source>
</evidence>
<proteinExistence type="predicted"/>
<dbReference type="PRINTS" id="PR00407">
    <property type="entry name" value="EUMOPTERIN"/>
</dbReference>
<dbReference type="InterPro" id="IPR014756">
    <property type="entry name" value="Ig_E-set"/>
</dbReference>
<evidence type="ECO:0000256" key="4">
    <source>
        <dbReference type="ARBA" id="ARBA00004678"/>
    </source>
</evidence>
<keyword evidence="7" id="KW-0500">Molybdenum</keyword>
<comment type="cofactor">
    <cofactor evidence="2">
        <name>heme b</name>
        <dbReference type="ChEBI" id="CHEBI:60344"/>
    </cofactor>
</comment>
<evidence type="ECO:0000256" key="13">
    <source>
        <dbReference type="ARBA" id="ARBA00070338"/>
    </source>
</evidence>
<dbReference type="GO" id="GO:0008482">
    <property type="term" value="F:sulfite oxidase activity"/>
    <property type="evidence" value="ECO:0007669"/>
    <property type="project" value="UniProtKB-EC"/>
</dbReference>
<dbReference type="Proteomes" id="UP001195483">
    <property type="component" value="Unassembled WGS sequence"/>
</dbReference>
<name>A0AAE0T8Z0_9BIVA</name>
<comment type="cofactor">
    <cofactor evidence="1">
        <name>Mo-molybdopterin</name>
        <dbReference type="ChEBI" id="CHEBI:71302"/>
    </cofactor>
</comment>
<evidence type="ECO:0000313" key="16">
    <source>
        <dbReference type="EMBL" id="KAK3605455.1"/>
    </source>
</evidence>
<feature type="compositionally biased region" description="Basic and acidic residues" evidence="14">
    <location>
        <begin position="192"/>
        <end position="207"/>
    </location>
</feature>
<dbReference type="FunFam" id="3.10.120.10:FF:000007">
    <property type="entry name" value="Sulfite oxidase, mitochondrial"/>
    <property type="match status" value="1"/>
</dbReference>
<dbReference type="GO" id="GO:0020037">
    <property type="term" value="F:heme binding"/>
    <property type="evidence" value="ECO:0007669"/>
    <property type="project" value="InterPro"/>
</dbReference>
<dbReference type="FunFam" id="3.90.420.10:FF:000002">
    <property type="entry name" value="sulfite oxidase, mitochondrial"/>
    <property type="match status" value="1"/>
</dbReference>
<dbReference type="Pfam" id="PF00174">
    <property type="entry name" value="Oxidored_molyb"/>
    <property type="match status" value="1"/>
</dbReference>
<evidence type="ECO:0000256" key="2">
    <source>
        <dbReference type="ARBA" id="ARBA00001970"/>
    </source>
</evidence>
<dbReference type="Gene3D" id="2.60.40.650">
    <property type="match status" value="1"/>
</dbReference>
<evidence type="ECO:0000256" key="6">
    <source>
        <dbReference type="ARBA" id="ARBA00012505"/>
    </source>
</evidence>
<dbReference type="Gene3D" id="3.90.420.10">
    <property type="entry name" value="Oxidoreductase, molybdopterin-binding domain"/>
    <property type="match status" value="1"/>
</dbReference>
<accession>A0AAE0T8Z0</accession>
<dbReference type="Pfam" id="PF03404">
    <property type="entry name" value="Mo-co_dimer"/>
    <property type="match status" value="1"/>
</dbReference>
<keyword evidence="10" id="KW-0560">Oxidoreductase</keyword>
<evidence type="ECO:0000256" key="7">
    <source>
        <dbReference type="ARBA" id="ARBA00022505"/>
    </source>
</evidence>
<dbReference type="InterPro" id="IPR018506">
    <property type="entry name" value="Cyt_B5_heme-BS"/>
</dbReference>
<evidence type="ECO:0000256" key="5">
    <source>
        <dbReference type="ARBA" id="ARBA00004971"/>
    </source>
</evidence>
<evidence type="ECO:0000256" key="10">
    <source>
        <dbReference type="ARBA" id="ARBA00023002"/>
    </source>
</evidence>
<protein>
    <recommendedName>
        <fullName evidence="13">Sulfite oxidase</fullName>
        <ecNumber evidence="6">1.8.3.1</ecNumber>
    </recommendedName>
</protein>
<evidence type="ECO:0000256" key="1">
    <source>
        <dbReference type="ARBA" id="ARBA00001924"/>
    </source>
</evidence>
<dbReference type="EMBL" id="JAEAOA010000138">
    <property type="protein sequence ID" value="KAK3605455.1"/>
    <property type="molecule type" value="Genomic_DNA"/>
</dbReference>
<keyword evidence="9" id="KW-0479">Metal-binding</keyword>
<dbReference type="InterPro" id="IPR036374">
    <property type="entry name" value="OxRdtase_Mopterin-bd_sf"/>
</dbReference>
<dbReference type="AlphaFoldDB" id="A0AAE0T8Z0"/>
<dbReference type="InterPro" id="IPR036400">
    <property type="entry name" value="Cyt_B5-like_heme/steroid_sf"/>
</dbReference>
<reference evidence="16" key="1">
    <citation type="journal article" date="2021" name="Genome Biol. Evol.">
        <title>A High-Quality Reference Genome for a Parasitic Bivalve with Doubly Uniparental Inheritance (Bivalvia: Unionida).</title>
        <authorList>
            <person name="Smith C.H."/>
        </authorList>
    </citation>
    <scope>NUCLEOTIDE SEQUENCE</scope>
    <source>
        <strain evidence="16">CHS0354</strain>
    </source>
</reference>
<feature type="domain" description="Cytochrome b5 heme-binding" evidence="15">
    <location>
        <begin position="109"/>
        <end position="187"/>
    </location>
</feature>
<dbReference type="InterPro" id="IPR001199">
    <property type="entry name" value="Cyt_B5-like_heme/steroid-bd"/>
</dbReference>
<dbReference type="InterPro" id="IPR005066">
    <property type="entry name" value="MoCF_OxRdtse_dimer"/>
</dbReference>
<feature type="region of interest" description="Disordered" evidence="14">
    <location>
        <begin position="192"/>
        <end position="219"/>
    </location>
</feature>
<dbReference type="GO" id="GO:0005758">
    <property type="term" value="C:mitochondrial intermembrane space"/>
    <property type="evidence" value="ECO:0007669"/>
    <property type="project" value="UniProtKB-SubCell"/>
</dbReference>
<dbReference type="SUPFAM" id="SSF56524">
    <property type="entry name" value="Oxidoreductase molybdopterin-binding domain"/>
    <property type="match status" value="1"/>
</dbReference>